<accession>A0A382WNY1</accession>
<feature type="non-terminal residue" evidence="1">
    <location>
        <position position="1"/>
    </location>
</feature>
<dbReference type="PANTHER" id="PTHR41259">
    <property type="entry name" value="DOUBLE-STRAND BREAK REPAIR RAD50 ATPASE, PUTATIVE-RELATED"/>
    <property type="match status" value="1"/>
</dbReference>
<dbReference type="Gene3D" id="3.40.50.300">
    <property type="entry name" value="P-loop containing nucleotide triphosphate hydrolases"/>
    <property type="match status" value="1"/>
</dbReference>
<dbReference type="AlphaFoldDB" id="A0A382WNY1"/>
<evidence type="ECO:0000313" key="1">
    <source>
        <dbReference type="EMBL" id="SVD60274.1"/>
    </source>
</evidence>
<gene>
    <name evidence="1" type="ORF">METZ01_LOCUS413128</name>
</gene>
<dbReference type="EMBL" id="UINC01161217">
    <property type="protein sequence ID" value="SVD60274.1"/>
    <property type="molecule type" value="Genomic_DNA"/>
</dbReference>
<sequence>QLERLRDVENNRLPDLESLVTTTGDTVDELKGQLQQIGSNEDYLGSEADLEGKWAVIRQRTIIGLADRLSIQLLEHTADTHLGDNTGKIVKRASDLATKVAADWSDIRTVGDDSEKRLIVEGSNGNFQDDLLSTGGRSLLNLTFRLATINVEAKRLPVLLPVILDDPFVHLDDTRRVAAFAMLDKFSTEHQVLYFTCHREHAEMAEAAGANRINLR</sequence>
<organism evidence="1">
    <name type="scientific">marine metagenome</name>
    <dbReference type="NCBI Taxonomy" id="408172"/>
    <lineage>
        <taxon>unclassified sequences</taxon>
        <taxon>metagenomes</taxon>
        <taxon>ecological metagenomes</taxon>
    </lineage>
</organism>
<reference evidence="1" key="1">
    <citation type="submission" date="2018-05" db="EMBL/GenBank/DDBJ databases">
        <authorList>
            <person name="Lanie J.A."/>
            <person name="Ng W.-L."/>
            <person name="Kazmierczak K.M."/>
            <person name="Andrzejewski T.M."/>
            <person name="Davidsen T.M."/>
            <person name="Wayne K.J."/>
            <person name="Tettelin H."/>
            <person name="Glass J.I."/>
            <person name="Rusch D."/>
            <person name="Podicherti R."/>
            <person name="Tsui H.-C.T."/>
            <person name="Winkler M.E."/>
        </authorList>
    </citation>
    <scope>NUCLEOTIDE SEQUENCE</scope>
</reference>
<dbReference type="InterPro" id="IPR027417">
    <property type="entry name" value="P-loop_NTPase"/>
</dbReference>
<proteinExistence type="predicted"/>
<protein>
    <recommendedName>
        <fullName evidence="2">RecF/RecN/SMC N-terminal domain-containing protein</fullName>
    </recommendedName>
</protein>
<name>A0A382WNY1_9ZZZZ</name>
<evidence type="ECO:0008006" key="2">
    <source>
        <dbReference type="Google" id="ProtNLM"/>
    </source>
</evidence>
<dbReference type="SUPFAM" id="SSF52540">
    <property type="entry name" value="P-loop containing nucleoside triphosphate hydrolases"/>
    <property type="match status" value="1"/>
</dbReference>
<dbReference type="PANTHER" id="PTHR41259:SF1">
    <property type="entry name" value="DOUBLE-STRAND BREAK REPAIR RAD50 ATPASE, PUTATIVE-RELATED"/>
    <property type="match status" value="1"/>
</dbReference>